<protein>
    <submittedName>
        <fullName evidence="1">Uncharacterized protein</fullName>
    </submittedName>
</protein>
<accession>A0A0V1CYY5</accession>
<sequence>MANISIINRFWNVPRQTNAYVSNKWPLKLPCAYVNTQGSCTTGTPLIRIQGNIFTIIRRYSFTLRTLVQYFVVLGNSIFLHFRSISNKLIEVVSIRVEMSLESSIC</sequence>
<evidence type="ECO:0000313" key="1">
    <source>
        <dbReference type="EMBL" id="KRY54377.1"/>
    </source>
</evidence>
<organism evidence="1 2">
    <name type="scientific">Trichinella britovi</name>
    <name type="common">Parasitic roundworm</name>
    <dbReference type="NCBI Taxonomy" id="45882"/>
    <lineage>
        <taxon>Eukaryota</taxon>
        <taxon>Metazoa</taxon>
        <taxon>Ecdysozoa</taxon>
        <taxon>Nematoda</taxon>
        <taxon>Enoplea</taxon>
        <taxon>Dorylaimia</taxon>
        <taxon>Trichinellida</taxon>
        <taxon>Trichinellidae</taxon>
        <taxon>Trichinella</taxon>
    </lineage>
</organism>
<proteinExistence type="predicted"/>
<reference evidence="1 2" key="1">
    <citation type="submission" date="2015-01" db="EMBL/GenBank/DDBJ databases">
        <title>Evolution of Trichinella species and genotypes.</title>
        <authorList>
            <person name="Korhonen P.K."/>
            <person name="Edoardo P."/>
            <person name="Giuseppe L.R."/>
            <person name="Gasser R.B."/>
        </authorList>
    </citation>
    <scope>NUCLEOTIDE SEQUENCE [LARGE SCALE GENOMIC DNA]</scope>
    <source>
        <strain evidence="1">ISS120</strain>
    </source>
</reference>
<dbReference type="Proteomes" id="UP000054653">
    <property type="component" value="Unassembled WGS sequence"/>
</dbReference>
<name>A0A0V1CYY5_TRIBR</name>
<keyword evidence="2" id="KW-1185">Reference proteome</keyword>
<evidence type="ECO:0000313" key="2">
    <source>
        <dbReference type="Proteomes" id="UP000054653"/>
    </source>
</evidence>
<comment type="caution">
    <text evidence="1">The sequence shown here is derived from an EMBL/GenBank/DDBJ whole genome shotgun (WGS) entry which is preliminary data.</text>
</comment>
<dbReference type="AlphaFoldDB" id="A0A0V1CYY5"/>
<dbReference type="EMBL" id="JYDI01000071">
    <property type="protein sequence ID" value="KRY54377.1"/>
    <property type="molecule type" value="Genomic_DNA"/>
</dbReference>
<gene>
    <name evidence="1" type="ORF">T03_16125</name>
</gene>